<reference evidence="1" key="1">
    <citation type="submission" date="2022-06" db="EMBL/GenBank/DDBJ databases">
        <authorList>
            <consortium name="SYNGENTA / RWTH Aachen University"/>
        </authorList>
    </citation>
    <scope>NUCLEOTIDE SEQUENCE</scope>
</reference>
<organism evidence="1 2">
    <name type="scientific">Phakopsora pachyrhizi</name>
    <name type="common">Asian soybean rust disease fungus</name>
    <dbReference type="NCBI Taxonomy" id="170000"/>
    <lineage>
        <taxon>Eukaryota</taxon>
        <taxon>Fungi</taxon>
        <taxon>Dikarya</taxon>
        <taxon>Basidiomycota</taxon>
        <taxon>Pucciniomycotina</taxon>
        <taxon>Pucciniomycetes</taxon>
        <taxon>Pucciniales</taxon>
        <taxon>Phakopsoraceae</taxon>
        <taxon>Phakopsora</taxon>
    </lineage>
</organism>
<accession>A0AAV0AU55</accession>
<name>A0AAV0AU55_PHAPC</name>
<dbReference type="EMBL" id="CALTRL010001255">
    <property type="protein sequence ID" value="CAH7671786.1"/>
    <property type="molecule type" value="Genomic_DNA"/>
</dbReference>
<gene>
    <name evidence="1" type="ORF">PPACK8108_LOCUS6602</name>
</gene>
<evidence type="ECO:0000313" key="2">
    <source>
        <dbReference type="Proteomes" id="UP001153365"/>
    </source>
</evidence>
<dbReference type="Proteomes" id="UP001153365">
    <property type="component" value="Unassembled WGS sequence"/>
</dbReference>
<proteinExistence type="predicted"/>
<comment type="caution">
    <text evidence="1">The sequence shown here is derived from an EMBL/GenBank/DDBJ whole genome shotgun (WGS) entry which is preliminary data.</text>
</comment>
<protein>
    <submittedName>
        <fullName evidence="1">Uncharacterized protein</fullName>
    </submittedName>
</protein>
<sequence length="207" mass="23017">MNYKLHGPRGPRPDLRKDMNKANTDAAHNAAYLGESTPPIGTFIKLSSLTKLKKSLSQEQAPTLLWGLSTVLLSASSYIDPANRVDQFQTVRIALGCSIGRARLKYTLDDKNEDGDEVIEDIREAAKPFHLRKAHIREDLRMAMVIIGRLSIPVGKLSRKGIFVSTYEFTKMSLIELIKSRGRSVHRIGNTEMEGPTASAGYLIVDH</sequence>
<dbReference type="AlphaFoldDB" id="A0AAV0AU55"/>
<keyword evidence="2" id="KW-1185">Reference proteome</keyword>
<evidence type="ECO:0000313" key="1">
    <source>
        <dbReference type="EMBL" id="CAH7671786.1"/>
    </source>
</evidence>